<evidence type="ECO:0000313" key="3">
    <source>
        <dbReference type="Proteomes" id="UP000235786"/>
    </source>
</evidence>
<name>A0A2J6RP91_HYAVF</name>
<sequence length="733" mass="80888">MDHQGLRKRRAGDVLAQRQPNLTQQEIEPATWWPAAIGYSSTATTSPLPPRYASVISCDERMNAEDDFGSSMAKIVSTEESMFDSGISGTRPAQAGHSSTLGHYLNDPQRHEMIALGISTITTKISPRKDVWQTKKKIRAIIPKAPKSVTLSMMHPRSHSNISRETIRLACSDTACSGSLLEDKTMLKVCSATPCDVTAAAFGQDSGYMSNIASRILPETTKIDGSVRDLQSLAQDGNSTSPPAASSSPSTTGSAENHAFNVTIEDSVSDDDVSCFIPTPSAAAAAAQNNSMIRPSMTAFQMKKAEQLLVYLLLKLNIDWQTFCLNQRGPSSNSNPGSKPGPNPRLEDAANKKGTKRFRKNDGEESSEDERGEGFRGSEGSVTVKDFEDHSVSFACPYRKQNPRKYCVRDWTQCALRGHQTIARVKGHLYRYHLIHQCERCKELFNSDEELHAHFLGVEKCALKTLPSVDGITAQMKGRLKSRKKAVREQTSAQAWEQIFCLLFPGQEVPNAYFEPVQDRQEEEMGSHESDDLIHFQEFISRDLSRLFREDVDNAILNSGLALDETQMISLLPGTLNRAISTFRAILDRNISTPIPDEPPLGPPSLLIAPEYVRRDVPSMVSSDSGYVSQRAHTTVLGGTAENNDNPINDIPRETITIDENTINDTAVPIIELSEPPADGGLETTELQVPWGNGQNMGSEQQILNNSEFLPMDLGWTNGASLLFDWDLWNRET</sequence>
<proteinExistence type="predicted"/>
<dbReference type="PANTHER" id="PTHR38166">
    <property type="entry name" value="C2H2-TYPE DOMAIN-CONTAINING PROTEIN-RELATED"/>
    <property type="match status" value="1"/>
</dbReference>
<organism evidence="2 3">
    <name type="scientific">Hyaloscypha variabilis (strain UAMH 11265 / GT02V1 / F)</name>
    <name type="common">Meliniomyces variabilis</name>
    <dbReference type="NCBI Taxonomy" id="1149755"/>
    <lineage>
        <taxon>Eukaryota</taxon>
        <taxon>Fungi</taxon>
        <taxon>Dikarya</taxon>
        <taxon>Ascomycota</taxon>
        <taxon>Pezizomycotina</taxon>
        <taxon>Leotiomycetes</taxon>
        <taxon>Helotiales</taxon>
        <taxon>Hyaloscyphaceae</taxon>
        <taxon>Hyaloscypha</taxon>
        <taxon>Hyaloscypha variabilis</taxon>
    </lineage>
</organism>
<feature type="compositionally biased region" description="Low complexity" evidence="1">
    <location>
        <begin position="239"/>
        <end position="255"/>
    </location>
</feature>
<dbReference type="EMBL" id="KZ613945">
    <property type="protein sequence ID" value="PMD40323.1"/>
    <property type="molecule type" value="Genomic_DNA"/>
</dbReference>
<reference evidence="2 3" key="1">
    <citation type="submission" date="2016-04" db="EMBL/GenBank/DDBJ databases">
        <title>A degradative enzymes factory behind the ericoid mycorrhizal symbiosis.</title>
        <authorList>
            <consortium name="DOE Joint Genome Institute"/>
            <person name="Martino E."/>
            <person name="Morin E."/>
            <person name="Grelet G."/>
            <person name="Kuo A."/>
            <person name="Kohler A."/>
            <person name="Daghino S."/>
            <person name="Barry K."/>
            <person name="Choi C."/>
            <person name="Cichocki N."/>
            <person name="Clum A."/>
            <person name="Copeland A."/>
            <person name="Hainaut M."/>
            <person name="Haridas S."/>
            <person name="Labutti K."/>
            <person name="Lindquist E."/>
            <person name="Lipzen A."/>
            <person name="Khouja H.-R."/>
            <person name="Murat C."/>
            <person name="Ohm R."/>
            <person name="Olson A."/>
            <person name="Spatafora J."/>
            <person name="Veneault-Fourrey C."/>
            <person name="Henrissat B."/>
            <person name="Grigoriev I."/>
            <person name="Martin F."/>
            <person name="Perotto S."/>
        </authorList>
    </citation>
    <scope>NUCLEOTIDE SEQUENCE [LARGE SCALE GENOMIC DNA]</scope>
    <source>
        <strain evidence="2 3">F</strain>
    </source>
</reference>
<evidence type="ECO:0000313" key="2">
    <source>
        <dbReference type="EMBL" id="PMD40323.1"/>
    </source>
</evidence>
<dbReference type="PANTHER" id="PTHR38166:SF1">
    <property type="entry name" value="C2H2-TYPE DOMAIN-CONTAINING PROTEIN"/>
    <property type="match status" value="1"/>
</dbReference>
<keyword evidence="3" id="KW-1185">Reference proteome</keyword>
<gene>
    <name evidence="2" type="ORF">L207DRAFT_565810</name>
</gene>
<protein>
    <recommendedName>
        <fullName evidence="4">C2H2-type domain-containing protein</fullName>
    </recommendedName>
</protein>
<dbReference type="OrthoDB" id="5382659at2759"/>
<feature type="compositionally biased region" description="Low complexity" evidence="1">
    <location>
        <begin position="329"/>
        <end position="340"/>
    </location>
</feature>
<accession>A0A2J6RP91</accession>
<evidence type="ECO:0008006" key="4">
    <source>
        <dbReference type="Google" id="ProtNLM"/>
    </source>
</evidence>
<evidence type="ECO:0000256" key="1">
    <source>
        <dbReference type="SAM" id="MobiDB-lite"/>
    </source>
</evidence>
<feature type="region of interest" description="Disordered" evidence="1">
    <location>
        <begin position="327"/>
        <end position="381"/>
    </location>
</feature>
<dbReference type="AlphaFoldDB" id="A0A2J6RP91"/>
<dbReference type="Proteomes" id="UP000235786">
    <property type="component" value="Unassembled WGS sequence"/>
</dbReference>
<feature type="region of interest" description="Disordered" evidence="1">
    <location>
        <begin position="233"/>
        <end position="255"/>
    </location>
</feature>